<protein>
    <submittedName>
        <fullName evidence="2">Uncharacterized protein</fullName>
    </submittedName>
</protein>
<dbReference type="EMBL" id="CAAALY010055488">
    <property type="protein sequence ID" value="VEL22258.1"/>
    <property type="molecule type" value="Genomic_DNA"/>
</dbReference>
<evidence type="ECO:0000256" key="1">
    <source>
        <dbReference type="SAM" id="MobiDB-lite"/>
    </source>
</evidence>
<proteinExistence type="predicted"/>
<comment type="caution">
    <text evidence="2">The sequence shown here is derived from an EMBL/GenBank/DDBJ whole genome shotgun (WGS) entry which is preliminary data.</text>
</comment>
<keyword evidence="3" id="KW-1185">Reference proteome</keyword>
<organism evidence="2 3">
    <name type="scientific">Protopolystoma xenopodis</name>
    <dbReference type="NCBI Taxonomy" id="117903"/>
    <lineage>
        <taxon>Eukaryota</taxon>
        <taxon>Metazoa</taxon>
        <taxon>Spiralia</taxon>
        <taxon>Lophotrochozoa</taxon>
        <taxon>Platyhelminthes</taxon>
        <taxon>Monogenea</taxon>
        <taxon>Polyopisthocotylea</taxon>
        <taxon>Polystomatidea</taxon>
        <taxon>Polystomatidae</taxon>
        <taxon>Protopolystoma</taxon>
    </lineage>
</organism>
<dbReference type="AlphaFoldDB" id="A0A3S5CHP5"/>
<evidence type="ECO:0000313" key="3">
    <source>
        <dbReference type="Proteomes" id="UP000784294"/>
    </source>
</evidence>
<feature type="region of interest" description="Disordered" evidence="1">
    <location>
        <begin position="1"/>
        <end position="31"/>
    </location>
</feature>
<evidence type="ECO:0000313" key="2">
    <source>
        <dbReference type="EMBL" id="VEL22258.1"/>
    </source>
</evidence>
<sequence>MLSRPPSLDLRNNRLRRQGNERSSATQSKSRLGNYFSRRQPIFRTDLHRQPVGNTFFACFDGHNGGRHLLILSAFADEQTCCSAHRHNPRYSSSVSTATAAESLCSGMSRTAKQRTDLVVLFDYRPNEYRNHKHSLSDSPADGPDPDTGLKLGKWLHGV</sequence>
<dbReference type="Proteomes" id="UP000784294">
    <property type="component" value="Unassembled WGS sequence"/>
</dbReference>
<feature type="compositionally biased region" description="Polar residues" evidence="1">
    <location>
        <begin position="21"/>
        <end position="31"/>
    </location>
</feature>
<reference evidence="2" key="1">
    <citation type="submission" date="2018-11" db="EMBL/GenBank/DDBJ databases">
        <authorList>
            <consortium name="Pathogen Informatics"/>
        </authorList>
    </citation>
    <scope>NUCLEOTIDE SEQUENCE</scope>
</reference>
<gene>
    <name evidence="2" type="ORF">PXEA_LOCUS15698</name>
</gene>
<name>A0A3S5CHP5_9PLAT</name>
<accession>A0A3S5CHP5</accession>